<accession>A0A834FXF1</accession>
<dbReference type="Proteomes" id="UP000626092">
    <property type="component" value="Unassembled WGS sequence"/>
</dbReference>
<evidence type="ECO:0000259" key="1">
    <source>
        <dbReference type="Pfam" id="PF07727"/>
    </source>
</evidence>
<proteinExistence type="predicted"/>
<dbReference type="AlphaFoldDB" id="A0A834FXF1"/>
<evidence type="ECO:0000259" key="2">
    <source>
        <dbReference type="Pfam" id="PF25597"/>
    </source>
</evidence>
<protein>
    <recommendedName>
        <fullName evidence="5">Reverse transcriptase Ty1/copia-type domain-containing protein</fullName>
    </recommendedName>
</protein>
<feature type="domain" description="Reverse transcriptase Ty1/copia-type" evidence="1">
    <location>
        <begin position="304"/>
        <end position="365"/>
    </location>
</feature>
<keyword evidence="4" id="KW-1185">Reference proteome</keyword>
<feature type="domain" description="Retroviral polymerase SH3-like" evidence="2">
    <location>
        <begin position="96"/>
        <end position="154"/>
    </location>
</feature>
<comment type="caution">
    <text evidence="3">The sequence shown here is derived from an EMBL/GenBank/DDBJ whole genome shotgun (WGS) entry which is preliminary data.</text>
</comment>
<dbReference type="PANTHER" id="PTHR11439:SF442">
    <property type="entry name" value="CYSTEINE-RICH RLK (RECEPTOR-LIKE PROTEIN KINASE) 8"/>
    <property type="match status" value="1"/>
</dbReference>
<dbReference type="Pfam" id="PF07727">
    <property type="entry name" value="RVT_2"/>
    <property type="match status" value="1"/>
</dbReference>
<evidence type="ECO:0000313" key="4">
    <source>
        <dbReference type="Proteomes" id="UP000626092"/>
    </source>
</evidence>
<reference evidence="3" key="1">
    <citation type="submission" date="2019-11" db="EMBL/GenBank/DDBJ databases">
        <authorList>
            <person name="Liu Y."/>
            <person name="Hou J."/>
            <person name="Li T.-Q."/>
            <person name="Guan C.-H."/>
            <person name="Wu X."/>
            <person name="Wu H.-Z."/>
            <person name="Ling F."/>
            <person name="Zhang R."/>
            <person name="Shi X.-G."/>
            <person name="Ren J.-P."/>
            <person name="Chen E.-F."/>
            <person name="Sun J.-M."/>
        </authorList>
    </citation>
    <scope>NUCLEOTIDE SEQUENCE</scope>
    <source>
        <strain evidence="3">Adult_tree_wgs_1</strain>
        <tissue evidence="3">Leaves</tissue>
    </source>
</reference>
<dbReference type="InterPro" id="IPR013103">
    <property type="entry name" value="RVT_2"/>
</dbReference>
<dbReference type="OrthoDB" id="1408312at2759"/>
<dbReference type="InterPro" id="IPR043502">
    <property type="entry name" value="DNA/RNA_pol_sf"/>
</dbReference>
<dbReference type="PANTHER" id="PTHR11439">
    <property type="entry name" value="GAG-POL-RELATED RETROTRANSPOSON"/>
    <property type="match status" value="1"/>
</dbReference>
<dbReference type="Pfam" id="PF25597">
    <property type="entry name" value="SH3_retrovirus"/>
    <property type="match status" value="1"/>
</dbReference>
<evidence type="ECO:0000313" key="3">
    <source>
        <dbReference type="EMBL" id="KAF7119794.1"/>
    </source>
</evidence>
<gene>
    <name evidence="3" type="ORF">RHSIM_Rhsim13G0158900</name>
</gene>
<sequence length="602" mass="68369">MAYPTACRVVLVQTFDSHMSTDKNALPLPSVMMASTGFSWVMFLAHKDEAFPAFTKLCRKVQNEKGFLISSIRSDHGRELENSKKPNISHFRAFGCKCFVHNNDKDDLGKFDARSDEGIFVGYSTSSKAYRVFNKRTLVVEESVHVAFDETDHVSSKYFPSIDSLDDEMPRENSVINEIHVETTPNSVSASADIVDGVNSIAVEHENGVNSTVAEQMNELISITPQHRDVDTVPREWRYARDQFKEQIIGDPSQGMMTRSSLRNVCNNLAFLSQVEPKCFVEAEKDESWILAMQEELNQFERNQDFAKRMQGEFEMSMMGELTYFLGLQIKQSADGIFINQSKYIKDLLKRFDMEKAKPMGTPMSTSTKLDKDEMGKPFDEKKYRGMIGSLLYLTASRPDIMFSVCLCARFQSSPKESHHIAVKRIFKYLIGTPNLGLWYPRGTSIDLIGYSDADFAGCSIDRKSTSGTCQFLGHSLVSWFSKKQHSVALSTAEAEYVAVGSCCAQILWMKQQLEDFGLFFDHIPIKCDNTSAINLTKNPIQHSRTKHIDIRHHFIRDHVQRGDVVIDFVRTDNQLADIFTKPLSEDRFCSIRREIGMSNPC</sequence>
<dbReference type="EMBL" id="WJXA01000013">
    <property type="protein sequence ID" value="KAF7119794.1"/>
    <property type="molecule type" value="Genomic_DNA"/>
</dbReference>
<dbReference type="SUPFAM" id="SSF56672">
    <property type="entry name" value="DNA/RNA polymerases"/>
    <property type="match status" value="1"/>
</dbReference>
<evidence type="ECO:0008006" key="5">
    <source>
        <dbReference type="Google" id="ProtNLM"/>
    </source>
</evidence>
<dbReference type="InterPro" id="IPR057670">
    <property type="entry name" value="SH3_retrovirus"/>
</dbReference>
<name>A0A834FXF1_RHOSS</name>
<dbReference type="CDD" id="cd09272">
    <property type="entry name" value="RNase_HI_RT_Ty1"/>
    <property type="match status" value="1"/>
</dbReference>
<organism evidence="3 4">
    <name type="scientific">Rhododendron simsii</name>
    <name type="common">Sims's rhododendron</name>
    <dbReference type="NCBI Taxonomy" id="118357"/>
    <lineage>
        <taxon>Eukaryota</taxon>
        <taxon>Viridiplantae</taxon>
        <taxon>Streptophyta</taxon>
        <taxon>Embryophyta</taxon>
        <taxon>Tracheophyta</taxon>
        <taxon>Spermatophyta</taxon>
        <taxon>Magnoliopsida</taxon>
        <taxon>eudicotyledons</taxon>
        <taxon>Gunneridae</taxon>
        <taxon>Pentapetalae</taxon>
        <taxon>asterids</taxon>
        <taxon>Ericales</taxon>
        <taxon>Ericaceae</taxon>
        <taxon>Ericoideae</taxon>
        <taxon>Rhodoreae</taxon>
        <taxon>Rhododendron</taxon>
    </lineage>
</organism>